<reference evidence="12" key="1">
    <citation type="submission" date="2025-08" db="UniProtKB">
        <authorList>
            <consortium name="RefSeq"/>
        </authorList>
    </citation>
    <scope>IDENTIFICATION</scope>
    <source>
        <tissue evidence="12">Testes</tissue>
    </source>
</reference>
<dbReference type="EC" id="2.7.11.1" evidence="2"/>
<evidence type="ECO:0000256" key="4">
    <source>
        <dbReference type="ARBA" id="ARBA00022679"/>
    </source>
</evidence>
<comment type="catalytic activity">
    <reaction evidence="9">
        <text>L-seryl-[protein] + ATP = O-phospho-L-seryl-[protein] + ADP + H(+)</text>
        <dbReference type="Rhea" id="RHEA:17989"/>
        <dbReference type="Rhea" id="RHEA-COMP:9863"/>
        <dbReference type="Rhea" id="RHEA-COMP:11604"/>
        <dbReference type="ChEBI" id="CHEBI:15378"/>
        <dbReference type="ChEBI" id="CHEBI:29999"/>
        <dbReference type="ChEBI" id="CHEBI:30616"/>
        <dbReference type="ChEBI" id="CHEBI:83421"/>
        <dbReference type="ChEBI" id="CHEBI:456216"/>
        <dbReference type="EC" id="2.7.11.1"/>
    </reaction>
</comment>
<keyword evidence="6" id="KW-0418">Kinase</keyword>
<dbReference type="InterPro" id="IPR011009">
    <property type="entry name" value="Kinase-like_dom_sf"/>
</dbReference>
<dbReference type="Proteomes" id="UP000694865">
    <property type="component" value="Unplaced"/>
</dbReference>
<name>A0ABM0LW38_SACKO</name>
<sequence>MAKTNLQSKGYAKKLTEYEFVGVTHLMLDAMTPFTQDSQELVSAFSILGLKPVTFLSEQELETLGNDTIELLMEHYKCDKHNEGCGDSMVCKNDINIVDSKNTVAEWTQTQLKQLVLIQQYPVANFSMFIKEFLDLLNVLKQSRMEAEHVAKHTDELNAALRKEGLKIRNPPTSGDGSCECRSPGHEIELGPIYSKYDVWGDQIVLTVVVAIINTVIKLVSPTFTRVIRPPESGTDTVYLGCHEAGVVHEDENILVELETNKLKIIDFGSCLLAETTINDFDFPSGTRVYSPPEWITSRRYFARSATVWSLGILLFNMAFERDDGICKAEVSFRGTVSQPLQDLIK</sequence>
<evidence type="ECO:0000259" key="10">
    <source>
        <dbReference type="PROSITE" id="PS50011"/>
    </source>
</evidence>
<evidence type="ECO:0000256" key="5">
    <source>
        <dbReference type="ARBA" id="ARBA00022741"/>
    </source>
</evidence>
<evidence type="ECO:0000313" key="12">
    <source>
        <dbReference type="RefSeq" id="XP_006811979.1"/>
    </source>
</evidence>
<accession>A0ABM0LW38</accession>
<dbReference type="Gene3D" id="1.10.510.10">
    <property type="entry name" value="Transferase(Phosphotransferase) domain 1"/>
    <property type="match status" value="1"/>
</dbReference>
<dbReference type="RefSeq" id="XP_006811979.1">
    <property type="nucleotide sequence ID" value="XM_006811916.1"/>
</dbReference>
<evidence type="ECO:0000256" key="3">
    <source>
        <dbReference type="ARBA" id="ARBA00022527"/>
    </source>
</evidence>
<dbReference type="GeneID" id="102806379"/>
<evidence type="ECO:0000256" key="9">
    <source>
        <dbReference type="ARBA" id="ARBA00048679"/>
    </source>
</evidence>
<evidence type="ECO:0000313" key="11">
    <source>
        <dbReference type="Proteomes" id="UP000694865"/>
    </source>
</evidence>
<dbReference type="Pfam" id="PF00069">
    <property type="entry name" value="Pkinase"/>
    <property type="match status" value="1"/>
</dbReference>
<proteinExistence type="predicted"/>
<gene>
    <name evidence="12" type="primary">LOC102806379</name>
</gene>
<evidence type="ECO:0000256" key="7">
    <source>
        <dbReference type="ARBA" id="ARBA00022840"/>
    </source>
</evidence>
<dbReference type="InterPro" id="IPR051138">
    <property type="entry name" value="PIM_Ser/Thr_kinase"/>
</dbReference>
<feature type="domain" description="Protein kinase" evidence="10">
    <location>
        <begin position="1"/>
        <end position="346"/>
    </location>
</feature>
<evidence type="ECO:0000256" key="6">
    <source>
        <dbReference type="ARBA" id="ARBA00022777"/>
    </source>
</evidence>
<keyword evidence="4" id="KW-0808">Transferase</keyword>
<keyword evidence="5" id="KW-0547">Nucleotide-binding</keyword>
<comment type="catalytic activity">
    <reaction evidence="8">
        <text>L-threonyl-[protein] + ATP = O-phospho-L-threonyl-[protein] + ADP + H(+)</text>
        <dbReference type="Rhea" id="RHEA:46608"/>
        <dbReference type="Rhea" id="RHEA-COMP:11060"/>
        <dbReference type="Rhea" id="RHEA-COMP:11605"/>
        <dbReference type="ChEBI" id="CHEBI:15378"/>
        <dbReference type="ChEBI" id="CHEBI:30013"/>
        <dbReference type="ChEBI" id="CHEBI:30616"/>
        <dbReference type="ChEBI" id="CHEBI:61977"/>
        <dbReference type="ChEBI" id="CHEBI:456216"/>
        <dbReference type="EC" id="2.7.11.1"/>
    </reaction>
</comment>
<dbReference type="PROSITE" id="PS50011">
    <property type="entry name" value="PROTEIN_KINASE_DOM"/>
    <property type="match status" value="1"/>
</dbReference>
<evidence type="ECO:0000256" key="1">
    <source>
        <dbReference type="ARBA" id="ARBA00004340"/>
    </source>
</evidence>
<dbReference type="SUPFAM" id="SSF56112">
    <property type="entry name" value="Protein kinase-like (PK-like)"/>
    <property type="match status" value="1"/>
</dbReference>
<evidence type="ECO:0000256" key="2">
    <source>
        <dbReference type="ARBA" id="ARBA00012513"/>
    </source>
</evidence>
<dbReference type="PANTHER" id="PTHR22984:SF25">
    <property type="entry name" value="PROTEIN KINASE DOMAIN-CONTAINING PROTEIN"/>
    <property type="match status" value="1"/>
</dbReference>
<protein>
    <recommendedName>
        <fullName evidence="2">non-specific serine/threonine protein kinase</fullName>
        <ecNumber evidence="2">2.7.11.1</ecNumber>
    </recommendedName>
</protein>
<organism evidence="11 12">
    <name type="scientific">Saccoglossus kowalevskii</name>
    <name type="common">Acorn worm</name>
    <dbReference type="NCBI Taxonomy" id="10224"/>
    <lineage>
        <taxon>Eukaryota</taxon>
        <taxon>Metazoa</taxon>
        <taxon>Hemichordata</taxon>
        <taxon>Enteropneusta</taxon>
        <taxon>Harrimaniidae</taxon>
        <taxon>Saccoglossus</taxon>
    </lineage>
</organism>
<dbReference type="PANTHER" id="PTHR22984">
    <property type="entry name" value="SERINE/THREONINE-PROTEIN KINASE PIM"/>
    <property type="match status" value="1"/>
</dbReference>
<keyword evidence="7" id="KW-0067">ATP-binding</keyword>
<keyword evidence="3" id="KW-0723">Serine/threonine-protein kinase</keyword>
<comment type="subcellular location">
    <subcellularLocation>
        <location evidence="1">Host cell</location>
    </subcellularLocation>
</comment>
<dbReference type="InterPro" id="IPR000719">
    <property type="entry name" value="Prot_kinase_dom"/>
</dbReference>
<keyword evidence="11" id="KW-1185">Reference proteome</keyword>
<evidence type="ECO:0000256" key="8">
    <source>
        <dbReference type="ARBA" id="ARBA00047899"/>
    </source>
</evidence>